<keyword evidence="2" id="KW-1185">Reference proteome</keyword>
<sequence length="234" mass="24542">MTIVAGLLVFAAIALAGLRLALSVPPERAAQVLRIAAPTALIAAGGIATLLGRGAVGMPLLGFGLAWLGRVRATNRSRAAEAGLESTSNVRSSYLDMTLDHDTGAMDGPVLSGTFHGARLSELDEAALEALRSEVAADADSLRLLEAYLDRRSPGRRADAKADAGDRLGGAPGARPMSEQEAYEVLGLEPGATLADIREAHRRLMKRVHPDHGGTHRLAARVNEAKAVLVDRHV</sequence>
<organism evidence="1 2">
    <name type="scientific">Antarcticirhabdus aurantiaca</name>
    <dbReference type="NCBI Taxonomy" id="2606717"/>
    <lineage>
        <taxon>Bacteria</taxon>
        <taxon>Pseudomonadati</taxon>
        <taxon>Pseudomonadota</taxon>
        <taxon>Alphaproteobacteria</taxon>
        <taxon>Hyphomicrobiales</taxon>
        <taxon>Aurantimonadaceae</taxon>
        <taxon>Antarcticirhabdus</taxon>
    </lineage>
</organism>
<evidence type="ECO:0000313" key="1">
    <source>
        <dbReference type="EMBL" id="WAJ30859.1"/>
    </source>
</evidence>
<protein>
    <submittedName>
        <fullName evidence="1">DnaJ domain-containing protein</fullName>
    </submittedName>
</protein>
<proteinExistence type="predicted"/>
<name>A0ACD4NW92_9HYPH</name>
<dbReference type="EMBL" id="CP113520">
    <property type="protein sequence ID" value="WAJ30859.1"/>
    <property type="molecule type" value="Genomic_DNA"/>
</dbReference>
<reference evidence="1" key="1">
    <citation type="submission" date="2022-11" db="EMBL/GenBank/DDBJ databases">
        <title>beta-Carotene-producing bacterium, Jeongeuplla avenae sp. nov., alleviates the salt stress of Arabidopsis seedlings.</title>
        <authorList>
            <person name="Jiang L."/>
            <person name="Lee J."/>
        </authorList>
    </citation>
    <scope>NUCLEOTIDE SEQUENCE</scope>
    <source>
        <strain evidence="1">DY_R2A_6</strain>
    </source>
</reference>
<evidence type="ECO:0000313" key="2">
    <source>
        <dbReference type="Proteomes" id="UP001163223"/>
    </source>
</evidence>
<dbReference type="Proteomes" id="UP001163223">
    <property type="component" value="Chromosome"/>
</dbReference>
<gene>
    <name evidence="1" type="ORF">OXU80_11920</name>
</gene>
<accession>A0ACD4NW92</accession>